<keyword evidence="4 8" id="KW-0802">TPR repeat</keyword>
<sequence length="267" mass="31558">MFFVLSNPVLNAHGDLHKRILNVTEEIQKNPDSANLYFKRGKLYYQHNNYTNSLKDFKYSKELGLESVAQDFYIAKSNYHLENYFDCKKNIKKILREDSNNSSALKLLADIYFKKGKYKKSAKLYDEVIRNSEVTYPEQYLYASKAWYATNNKRGRERSQSILIEGIEKLGDIVVLYDKLVSNYVDIKDFNSAVKFQNKVIQISNRKERAYLELANIQIQQGKLKEAELSIIKAEENYKKLPYRIRNTIFMREFYSELKTKKIELKN</sequence>
<name>A0ABU7W4X9_9FLAO</name>
<evidence type="ECO:0000256" key="5">
    <source>
        <dbReference type="ARBA" id="ARBA00022989"/>
    </source>
</evidence>
<evidence type="ECO:0000313" key="10">
    <source>
        <dbReference type="Proteomes" id="UP001356704"/>
    </source>
</evidence>
<dbReference type="SMART" id="SM00028">
    <property type="entry name" value="TPR"/>
    <property type="match status" value="3"/>
</dbReference>
<keyword evidence="10" id="KW-1185">Reference proteome</keyword>
<keyword evidence="6" id="KW-0472">Membrane</keyword>
<proteinExistence type="inferred from homology"/>
<dbReference type="Pfam" id="PF13432">
    <property type="entry name" value="TPR_16"/>
    <property type="match status" value="1"/>
</dbReference>
<evidence type="ECO:0000313" key="9">
    <source>
        <dbReference type="EMBL" id="MEF3079022.1"/>
    </source>
</evidence>
<comment type="similarity">
    <text evidence="7">Belongs to the Tom70 family.</text>
</comment>
<evidence type="ECO:0000256" key="7">
    <source>
        <dbReference type="ARBA" id="ARBA00038030"/>
    </source>
</evidence>
<evidence type="ECO:0000256" key="1">
    <source>
        <dbReference type="ARBA" id="ARBA00004167"/>
    </source>
</evidence>
<dbReference type="SUPFAM" id="SSF48452">
    <property type="entry name" value="TPR-like"/>
    <property type="match status" value="1"/>
</dbReference>
<dbReference type="InterPro" id="IPR011990">
    <property type="entry name" value="TPR-like_helical_dom_sf"/>
</dbReference>
<dbReference type="Proteomes" id="UP001356704">
    <property type="component" value="Unassembled WGS sequence"/>
</dbReference>
<protein>
    <recommendedName>
        <fullName evidence="11">Tetratricopeptide repeat protein</fullName>
    </recommendedName>
</protein>
<feature type="repeat" description="TPR" evidence="8">
    <location>
        <begin position="34"/>
        <end position="67"/>
    </location>
</feature>
<evidence type="ECO:0000256" key="3">
    <source>
        <dbReference type="ARBA" id="ARBA00022737"/>
    </source>
</evidence>
<gene>
    <name evidence="9" type="ORF">V1468_08410</name>
</gene>
<keyword evidence="3" id="KW-0677">Repeat</keyword>
<accession>A0ABU7W4X9</accession>
<evidence type="ECO:0000256" key="8">
    <source>
        <dbReference type="PROSITE-ProRule" id="PRU00339"/>
    </source>
</evidence>
<reference evidence="9 10" key="1">
    <citation type="submission" date="2024-02" db="EMBL/GenBank/DDBJ databases">
        <title>Winogradskyella poriferorum JCM 12885.</title>
        <authorList>
            <person name="Zhang D.-F."/>
            <person name="Fu Z.-Y."/>
        </authorList>
    </citation>
    <scope>NUCLEOTIDE SEQUENCE [LARGE SCALE GENOMIC DNA]</scope>
    <source>
        <strain evidence="9 10">JCM 12885</strain>
    </source>
</reference>
<dbReference type="EMBL" id="JAZHOU010000002">
    <property type="protein sequence ID" value="MEF3079022.1"/>
    <property type="molecule type" value="Genomic_DNA"/>
</dbReference>
<dbReference type="RefSeq" id="WP_331809794.1">
    <property type="nucleotide sequence ID" value="NZ_JAZHOU010000002.1"/>
</dbReference>
<comment type="caution">
    <text evidence="9">The sequence shown here is derived from an EMBL/GenBank/DDBJ whole genome shotgun (WGS) entry which is preliminary data.</text>
</comment>
<keyword evidence="5" id="KW-1133">Transmembrane helix</keyword>
<dbReference type="PANTHER" id="PTHR46208:SF1">
    <property type="entry name" value="MITOCHONDRIAL IMPORT RECEPTOR SUBUNIT TOM70"/>
    <property type="match status" value="1"/>
</dbReference>
<organism evidence="9 10">
    <name type="scientific">Winogradskyella poriferorum</name>
    <dbReference type="NCBI Taxonomy" id="307627"/>
    <lineage>
        <taxon>Bacteria</taxon>
        <taxon>Pseudomonadati</taxon>
        <taxon>Bacteroidota</taxon>
        <taxon>Flavobacteriia</taxon>
        <taxon>Flavobacteriales</taxon>
        <taxon>Flavobacteriaceae</taxon>
        <taxon>Winogradskyella</taxon>
    </lineage>
</organism>
<evidence type="ECO:0000256" key="4">
    <source>
        <dbReference type="ARBA" id="ARBA00022803"/>
    </source>
</evidence>
<keyword evidence="2" id="KW-0812">Transmembrane</keyword>
<dbReference type="Gene3D" id="1.25.40.10">
    <property type="entry name" value="Tetratricopeptide repeat domain"/>
    <property type="match status" value="2"/>
</dbReference>
<dbReference type="PANTHER" id="PTHR46208">
    <property type="entry name" value="MITOCHONDRIAL IMPORT RECEPTOR SUBUNIT TOM70"/>
    <property type="match status" value="1"/>
</dbReference>
<dbReference type="PROSITE" id="PS50005">
    <property type="entry name" value="TPR"/>
    <property type="match status" value="1"/>
</dbReference>
<evidence type="ECO:0000256" key="6">
    <source>
        <dbReference type="ARBA" id="ARBA00023136"/>
    </source>
</evidence>
<comment type="subcellular location">
    <subcellularLocation>
        <location evidence="1">Membrane</location>
        <topology evidence="1">Single-pass membrane protein</topology>
    </subcellularLocation>
</comment>
<dbReference type="InterPro" id="IPR019734">
    <property type="entry name" value="TPR_rpt"/>
</dbReference>
<evidence type="ECO:0000256" key="2">
    <source>
        <dbReference type="ARBA" id="ARBA00022692"/>
    </source>
</evidence>
<evidence type="ECO:0008006" key="11">
    <source>
        <dbReference type="Google" id="ProtNLM"/>
    </source>
</evidence>